<evidence type="ECO:0000256" key="1">
    <source>
        <dbReference type="ARBA" id="ARBA00006217"/>
    </source>
</evidence>
<evidence type="ECO:0000256" key="4">
    <source>
        <dbReference type="ARBA" id="ARBA00022833"/>
    </source>
</evidence>
<reference evidence="9 10" key="1">
    <citation type="submission" date="2024-11" db="EMBL/GenBank/DDBJ databases">
        <title>Chromosome-level genome assembly of the freshwater bivalve Anodonta woodiana.</title>
        <authorList>
            <person name="Chen X."/>
        </authorList>
    </citation>
    <scope>NUCLEOTIDE SEQUENCE [LARGE SCALE GENOMIC DNA]</scope>
    <source>
        <strain evidence="9">MN2024</strain>
        <tissue evidence="9">Gills</tissue>
    </source>
</reference>
<comment type="caution">
    <text evidence="9">The sequence shown here is derived from an EMBL/GenBank/DDBJ whole genome shotgun (WGS) entry which is preliminary data.</text>
</comment>
<feature type="binding site" evidence="7">
    <location>
        <position position="108"/>
    </location>
    <ligand>
        <name>Zn(2+)</name>
        <dbReference type="ChEBI" id="CHEBI:29105"/>
    </ligand>
</feature>
<evidence type="ECO:0000256" key="6">
    <source>
        <dbReference type="ARBA" id="ARBA00048348"/>
    </source>
</evidence>
<keyword evidence="3 7" id="KW-0479">Metal-binding</keyword>
<dbReference type="InterPro" id="IPR036874">
    <property type="entry name" value="Carbonic_anhydrase_sf"/>
</dbReference>
<comment type="catalytic activity">
    <reaction evidence="6 8">
        <text>hydrogencarbonate + H(+) = CO2 + H2O</text>
        <dbReference type="Rhea" id="RHEA:10748"/>
        <dbReference type="ChEBI" id="CHEBI:15377"/>
        <dbReference type="ChEBI" id="CHEBI:15378"/>
        <dbReference type="ChEBI" id="CHEBI:16526"/>
        <dbReference type="ChEBI" id="CHEBI:17544"/>
        <dbReference type="EC" id="4.2.1.1"/>
    </reaction>
</comment>
<comment type="cofactor">
    <cofactor evidence="7">
        <name>Zn(2+)</name>
        <dbReference type="ChEBI" id="CHEBI:29105"/>
    </cofactor>
    <text evidence="7">Binds 1 zinc ion per subunit.</text>
</comment>
<evidence type="ECO:0000256" key="7">
    <source>
        <dbReference type="PIRSR" id="PIRSR601765-1"/>
    </source>
</evidence>
<dbReference type="Proteomes" id="UP001634394">
    <property type="component" value="Unassembled WGS sequence"/>
</dbReference>
<dbReference type="PANTHER" id="PTHR11002:SF76">
    <property type="entry name" value="CARBONIC ANHYDRASE"/>
    <property type="match status" value="1"/>
</dbReference>
<dbReference type="GO" id="GO:0008270">
    <property type="term" value="F:zinc ion binding"/>
    <property type="evidence" value="ECO:0007669"/>
    <property type="project" value="UniProtKB-UniRule"/>
</dbReference>
<organism evidence="9 10">
    <name type="scientific">Sinanodonta woodiana</name>
    <name type="common">Chinese pond mussel</name>
    <name type="synonym">Anodonta woodiana</name>
    <dbReference type="NCBI Taxonomy" id="1069815"/>
    <lineage>
        <taxon>Eukaryota</taxon>
        <taxon>Metazoa</taxon>
        <taxon>Spiralia</taxon>
        <taxon>Lophotrochozoa</taxon>
        <taxon>Mollusca</taxon>
        <taxon>Bivalvia</taxon>
        <taxon>Autobranchia</taxon>
        <taxon>Heteroconchia</taxon>
        <taxon>Palaeoheterodonta</taxon>
        <taxon>Unionida</taxon>
        <taxon>Unionoidea</taxon>
        <taxon>Unionidae</taxon>
        <taxon>Unioninae</taxon>
        <taxon>Sinanodonta</taxon>
    </lineage>
</organism>
<dbReference type="EMBL" id="JBJQND010000016">
    <property type="protein sequence ID" value="KAL3847014.1"/>
    <property type="molecule type" value="Genomic_DNA"/>
</dbReference>
<proteinExistence type="inferred from homology"/>
<gene>
    <name evidence="9" type="ORF">ACJMK2_017951</name>
</gene>
<dbReference type="SMART" id="SM00947">
    <property type="entry name" value="Pro_CA"/>
    <property type="match status" value="1"/>
</dbReference>
<feature type="binding site" evidence="7">
    <location>
        <position position="44"/>
    </location>
    <ligand>
        <name>Zn(2+)</name>
        <dbReference type="ChEBI" id="CHEBI:29105"/>
    </ligand>
</feature>
<evidence type="ECO:0000313" key="10">
    <source>
        <dbReference type="Proteomes" id="UP001634394"/>
    </source>
</evidence>
<feature type="binding site" evidence="7">
    <location>
        <position position="42"/>
    </location>
    <ligand>
        <name>Zn(2+)</name>
        <dbReference type="ChEBI" id="CHEBI:29105"/>
    </ligand>
</feature>
<accession>A0ABD3UBX0</accession>
<sequence>MPGIAKILQGILRYRLIDRVHMVEKFQRIRENPQPTSVFFTCMDSRVLASRFMYSSVGDNIIVRNAGNLIPSAENFSYDTVTTEAGALELGCIRNNIRHVVVCGHSDCKAMNLLFTCRHECHKPEGTPLQLWVKKHGQRSVEKFSMLSPANKYLGPVAFQAETTQRTFEAFIDPEDKFRIEDKFSQVNCLTQLQNIAGYPMLKDKLANDEVRLHAMWFDIYTGNVYMFSREKKRFIEINEENLYHLITDAESKASADFIVHGDHGVYSEIK</sequence>
<dbReference type="AlphaFoldDB" id="A0ABD3UBX0"/>
<keyword evidence="5 8" id="KW-0456">Lyase</keyword>
<dbReference type="Pfam" id="PF00484">
    <property type="entry name" value="Pro_CA"/>
    <property type="match status" value="1"/>
</dbReference>
<evidence type="ECO:0000256" key="8">
    <source>
        <dbReference type="RuleBase" id="RU003956"/>
    </source>
</evidence>
<comment type="function">
    <text evidence="8">Reversible hydration of carbon dioxide.</text>
</comment>
<name>A0ABD3UBX0_SINWO</name>
<dbReference type="Gene3D" id="3.40.1050.10">
    <property type="entry name" value="Carbonic anhydrase"/>
    <property type="match status" value="1"/>
</dbReference>
<feature type="binding site" evidence="7">
    <location>
        <position position="105"/>
    </location>
    <ligand>
        <name>Zn(2+)</name>
        <dbReference type="ChEBI" id="CHEBI:29105"/>
    </ligand>
</feature>
<comment type="similarity">
    <text evidence="1 8">Belongs to the beta-class carbonic anhydrase family.</text>
</comment>
<dbReference type="EC" id="4.2.1.1" evidence="2 8"/>
<evidence type="ECO:0000256" key="5">
    <source>
        <dbReference type="ARBA" id="ARBA00023239"/>
    </source>
</evidence>
<keyword evidence="4 7" id="KW-0862">Zinc</keyword>
<dbReference type="PANTHER" id="PTHR11002">
    <property type="entry name" value="CARBONIC ANHYDRASE"/>
    <property type="match status" value="1"/>
</dbReference>
<dbReference type="InterPro" id="IPR001765">
    <property type="entry name" value="Carbonic_anhydrase"/>
</dbReference>
<dbReference type="SUPFAM" id="SSF53056">
    <property type="entry name" value="beta-carbonic anhydrase, cab"/>
    <property type="match status" value="1"/>
</dbReference>
<evidence type="ECO:0000256" key="3">
    <source>
        <dbReference type="ARBA" id="ARBA00022723"/>
    </source>
</evidence>
<dbReference type="GO" id="GO:0004089">
    <property type="term" value="F:carbonate dehydratase activity"/>
    <property type="evidence" value="ECO:0007669"/>
    <property type="project" value="UniProtKB-UniRule"/>
</dbReference>
<evidence type="ECO:0000256" key="2">
    <source>
        <dbReference type="ARBA" id="ARBA00012925"/>
    </source>
</evidence>
<keyword evidence="10" id="KW-1185">Reference proteome</keyword>
<evidence type="ECO:0000313" key="9">
    <source>
        <dbReference type="EMBL" id="KAL3847014.1"/>
    </source>
</evidence>
<protein>
    <recommendedName>
        <fullName evidence="2 8">Carbonic anhydrase</fullName>
        <ecNumber evidence="2 8">4.2.1.1</ecNumber>
    </recommendedName>
    <alternativeName>
        <fullName evidence="8">Carbonate dehydratase</fullName>
    </alternativeName>
</protein>